<dbReference type="InterPro" id="IPR004399">
    <property type="entry name" value="HMP/HMP-P_kinase_dom"/>
</dbReference>
<comment type="pathway">
    <text evidence="1">Cofactor biosynthesis; thiamine diphosphate biosynthesis.</text>
</comment>
<organism evidence="4 5">
    <name type="scientific">Donghicola eburneus</name>
    <dbReference type="NCBI Taxonomy" id="393278"/>
    <lineage>
        <taxon>Bacteria</taxon>
        <taxon>Pseudomonadati</taxon>
        <taxon>Pseudomonadota</taxon>
        <taxon>Alphaproteobacteria</taxon>
        <taxon>Rhodobacterales</taxon>
        <taxon>Roseobacteraceae</taxon>
        <taxon>Donghicola</taxon>
    </lineage>
</organism>
<reference evidence="5" key="1">
    <citation type="submission" date="2016-09" db="EMBL/GenBank/DDBJ databases">
        <authorList>
            <person name="Wibberg D."/>
        </authorList>
    </citation>
    <scope>NUCLEOTIDE SEQUENCE [LARGE SCALE GENOMIC DNA]</scope>
</reference>
<keyword evidence="5" id="KW-1185">Reference proteome</keyword>
<accession>A0A1M4MYD8</accession>
<evidence type="ECO:0000259" key="3">
    <source>
        <dbReference type="Pfam" id="PF08543"/>
    </source>
</evidence>
<dbReference type="AlphaFoldDB" id="A0A1M4MYD8"/>
<dbReference type="CDD" id="cd01169">
    <property type="entry name" value="HMPP_kinase"/>
    <property type="match status" value="1"/>
</dbReference>
<dbReference type="UniPathway" id="UPA00060">
    <property type="reaction ID" value="UER00138"/>
</dbReference>
<dbReference type="InterPro" id="IPR013749">
    <property type="entry name" value="PM/HMP-P_kinase-1"/>
</dbReference>
<dbReference type="GO" id="GO:0005829">
    <property type="term" value="C:cytosol"/>
    <property type="evidence" value="ECO:0007669"/>
    <property type="project" value="TreeGrafter"/>
</dbReference>
<dbReference type="GO" id="GO:0009228">
    <property type="term" value="P:thiamine biosynthetic process"/>
    <property type="evidence" value="ECO:0007669"/>
    <property type="project" value="InterPro"/>
</dbReference>
<dbReference type="Proteomes" id="UP000184085">
    <property type="component" value="Unassembled WGS sequence"/>
</dbReference>
<protein>
    <recommendedName>
        <fullName evidence="2">hydroxymethylpyrimidine kinase</fullName>
        <ecNumber evidence="2">2.7.1.49</ecNumber>
    </recommendedName>
</protein>
<dbReference type="EMBL" id="FMJB01000040">
    <property type="protein sequence ID" value="SCM66755.1"/>
    <property type="molecule type" value="Genomic_DNA"/>
</dbReference>
<dbReference type="InterPro" id="IPR029056">
    <property type="entry name" value="Ribokinase-like"/>
</dbReference>
<dbReference type="GO" id="GO:0008902">
    <property type="term" value="F:hydroxymethylpyrimidine kinase activity"/>
    <property type="evidence" value="ECO:0007669"/>
    <property type="project" value="UniProtKB-EC"/>
</dbReference>
<dbReference type="RefSeq" id="WP_072704771.1">
    <property type="nucleotide sequence ID" value="NZ_FMJB01000040.1"/>
</dbReference>
<feature type="domain" description="Pyridoxamine kinase/Phosphomethylpyrimidine kinase" evidence="3">
    <location>
        <begin position="11"/>
        <end position="233"/>
    </location>
</feature>
<gene>
    <name evidence="4" type="primary">pfkB</name>
    <name evidence="4" type="ORF">KARMA_0937</name>
</gene>
<dbReference type="EC" id="2.7.1.49" evidence="2"/>
<dbReference type="GO" id="GO:0009229">
    <property type="term" value="P:thiamine diphosphate biosynthetic process"/>
    <property type="evidence" value="ECO:0007669"/>
    <property type="project" value="UniProtKB-UniPathway"/>
</dbReference>
<dbReference type="GO" id="GO:0008972">
    <property type="term" value="F:phosphomethylpyrimidine kinase activity"/>
    <property type="evidence" value="ECO:0007669"/>
    <property type="project" value="InterPro"/>
</dbReference>
<evidence type="ECO:0000256" key="1">
    <source>
        <dbReference type="ARBA" id="ARBA00004948"/>
    </source>
</evidence>
<name>A0A1M4MYD8_9RHOB</name>
<keyword evidence="4" id="KW-0418">Kinase</keyword>
<evidence type="ECO:0000313" key="5">
    <source>
        <dbReference type="Proteomes" id="UP000184085"/>
    </source>
</evidence>
<dbReference type="Gene3D" id="3.40.1190.20">
    <property type="match status" value="1"/>
</dbReference>
<evidence type="ECO:0000256" key="2">
    <source>
        <dbReference type="ARBA" id="ARBA00012135"/>
    </source>
</evidence>
<sequence length="239" mass="24275">MAVVLAIGGLDSSCGAGVLRDAQTIQSLGHLARVAVTAVTAQSDAGVLDVHPVSSATLKAQMVPASAVKIGMLCDAQRAQTVVHAMGCHSAPIVLDPVLAASSGGPLLDAQGIETLLTELLPMVTLVTPNLPELARLAMLCGERSPEPQIQARALMARGAGAVLIKGGHAQGSSATDYLVTPRWVKTLDGPRFGGARRGTGCTLSSAIACGLAEGRSLPEACVLAKQTVSEQFARPATA</sequence>
<proteinExistence type="predicted"/>
<keyword evidence="4" id="KW-0808">Transferase</keyword>
<dbReference type="PANTHER" id="PTHR20858">
    <property type="entry name" value="PHOSPHOMETHYLPYRIMIDINE KINASE"/>
    <property type="match status" value="1"/>
</dbReference>
<dbReference type="Pfam" id="PF08543">
    <property type="entry name" value="Phos_pyr_kin"/>
    <property type="match status" value="1"/>
</dbReference>
<evidence type="ECO:0000313" key="4">
    <source>
        <dbReference type="EMBL" id="SCM66755.1"/>
    </source>
</evidence>
<dbReference type="SUPFAM" id="SSF53613">
    <property type="entry name" value="Ribokinase-like"/>
    <property type="match status" value="1"/>
</dbReference>
<dbReference type="PANTHER" id="PTHR20858:SF17">
    <property type="entry name" value="HYDROXYMETHYLPYRIMIDINE_PHOSPHOMETHYLPYRIMIDINE KINASE THI20-RELATED"/>
    <property type="match status" value="1"/>
</dbReference>